<dbReference type="PANTHER" id="PTHR32063">
    <property type="match status" value="1"/>
</dbReference>
<evidence type="ECO:0000313" key="2">
    <source>
        <dbReference type="EMBL" id="MPN38177.1"/>
    </source>
</evidence>
<dbReference type="AlphaFoldDB" id="A0A645HGU5"/>
<dbReference type="SUPFAM" id="SSF82866">
    <property type="entry name" value="Multidrug efflux transporter AcrB transmembrane domain"/>
    <property type="match status" value="1"/>
</dbReference>
<reference evidence="2" key="1">
    <citation type="submission" date="2019-08" db="EMBL/GenBank/DDBJ databases">
        <authorList>
            <person name="Kucharzyk K."/>
            <person name="Murdoch R.W."/>
            <person name="Higgins S."/>
            <person name="Loffler F."/>
        </authorList>
    </citation>
    <scope>NUCLEOTIDE SEQUENCE</scope>
</reference>
<feature type="transmembrane region" description="Helical" evidence="1">
    <location>
        <begin position="12"/>
        <end position="33"/>
    </location>
</feature>
<dbReference type="EMBL" id="VSSQ01093255">
    <property type="protein sequence ID" value="MPN38177.1"/>
    <property type="molecule type" value="Genomic_DNA"/>
</dbReference>
<keyword evidence="1" id="KW-1133">Transmembrane helix</keyword>
<dbReference type="GO" id="GO:0005886">
    <property type="term" value="C:plasma membrane"/>
    <property type="evidence" value="ECO:0007669"/>
    <property type="project" value="TreeGrafter"/>
</dbReference>
<protein>
    <submittedName>
        <fullName evidence="2">Swarming motility protein SwrC</fullName>
    </submittedName>
</protein>
<proteinExistence type="predicted"/>
<name>A0A645HGU5_9ZZZZ</name>
<gene>
    <name evidence="2" type="primary">swrC_16</name>
    <name evidence="2" type="ORF">SDC9_185701</name>
</gene>
<feature type="transmembrane region" description="Helical" evidence="1">
    <location>
        <begin position="121"/>
        <end position="145"/>
    </location>
</feature>
<dbReference type="PANTHER" id="PTHR32063:SF24">
    <property type="entry name" value="CATION EFFLUX SYSTEM (ACRB_ACRD_ACRF FAMILY)"/>
    <property type="match status" value="1"/>
</dbReference>
<dbReference type="PRINTS" id="PR00702">
    <property type="entry name" value="ACRIFLAVINRP"/>
</dbReference>
<comment type="caution">
    <text evidence="2">The sequence shown here is derived from an EMBL/GenBank/DDBJ whole genome shotgun (WGS) entry which is preliminary data.</text>
</comment>
<sequence>MYLILGTQFNSYSQPFLILLSVPFAFIGVVLYLFVSGTPLSTTVIYSAVALAGIAVNDAIVLISFINEKRAEGIATSEAVVEAASTRIRPILLTSLTTIAGLLPTAIGVGGYSVVWSPMASTIMVGLVFSTISALFIIPLLYGAIYDRTRRIAQ</sequence>
<dbReference type="Pfam" id="PF00873">
    <property type="entry name" value="ACR_tran"/>
    <property type="match status" value="1"/>
</dbReference>
<feature type="transmembrane region" description="Helical" evidence="1">
    <location>
        <begin position="45"/>
        <end position="66"/>
    </location>
</feature>
<keyword evidence="1" id="KW-0812">Transmembrane</keyword>
<dbReference type="GO" id="GO:0042910">
    <property type="term" value="F:xenobiotic transmembrane transporter activity"/>
    <property type="evidence" value="ECO:0007669"/>
    <property type="project" value="TreeGrafter"/>
</dbReference>
<feature type="transmembrane region" description="Helical" evidence="1">
    <location>
        <begin position="91"/>
        <end position="115"/>
    </location>
</feature>
<accession>A0A645HGU5</accession>
<dbReference type="Gene3D" id="1.20.1640.10">
    <property type="entry name" value="Multidrug efflux transporter AcrB transmembrane domain"/>
    <property type="match status" value="1"/>
</dbReference>
<dbReference type="InterPro" id="IPR001036">
    <property type="entry name" value="Acrflvin-R"/>
</dbReference>
<keyword evidence="1" id="KW-0472">Membrane</keyword>
<organism evidence="2">
    <name type="scientific">bioreactor metagenome</name>
    <dbReference type="NCBI Taxonomy" id="1076179"/>
    <lineage>
        <taxon>unclassified sequences</taxon>
        <taxon>metagenomes</taxon>
        <taxon>ecological metagenomes</taxon>
    </lineage>
</organism>
<evidence type="ECO:0000256" key="1">
    <source>
        <dbReference type="SAM" id="Phobius"/>
    </source>
</evidence>